<accession>L1NJ01</accession>
<dbReference type="OrthoDB" id="1081225at2"/>
<dbReference type="Pfam" id="PF04200">
    <property type="entry name" value="Lipoprotein_17"/>
    <property type="match status" value="1"/>
</dbReference>
<feature type="signal peptide" evidence="1">
    <location>
        <begin position="1"/>
        <end position="23"/>
    </location>
</feature>
<dbReference type="RefSeq" id="WP_009161579.1">
    <property type="nucleotide sequence ID" value="NZ_KB290969.1"/>
</dbReference>
<proteinExistence type="predicted"/>
<sequence>MKKALLMITLCATLAACSSEEPATDGKQPSGQTETQEMKKEQLFKYFGLNKSLTVYQALQKLKATSGEKTIDGKTLTVTAVDETNRNEQTGTLTVTVKGSISGKPFKQTVTFEGFAPKPADGAMAKRVVATWKSDMDYQKDFDFDTLYRLGNTDKFTTEYLSRFINFTSSTPDGKYHYTFTPEDIAKTVVNDIKYTPSNRHEGTLSFILTYNGIKGNTGSGANGAPSLLFDKDIYYQKQVSLNRDAVRSLYMRGVYENADVFYAGLLKYDRTRFVPRIVHKVRNDNDNSMLITIKLTANDGRETELEEFGVIIDGFKSLADLNKDLQLAGSTEVGKHLGKVFRNAPDGDKLSQMGTVPVQAWIEKVQMGIRRDGKLIDLLPQKVSTGSGSSIVTVWKPTSGDGSVLDLYFESPRFEVVEAQKQGNFLKMKLKLNAVNETSVQGVELPLTVHLLQP</sequence>
<evidence type="ECO:0000313" key="3">
    <source>
        <dbReference type="EMBL" id="EKY03333.1"/>
    </source>
</evidence>
<protein>
    <recommendedName>
        <fullName evidence="2">Lipoprotein-associated type-17 domain-containing protein</fullName>
    </recommendedName>
</protein>
<keyword evidence="1" id="KW-0732">Signal</keyword>
<keyword evidence="4" id="KW-1185">Reference proteome</keyword>
<feature type="chain" id="PRO_5003954650" description="Lipoprotein-associated type-17 domain-containing protein" evidence="1">
    <location>
        <begin position="24"/>
        <end position="455"/>
    </location>
</feature>
<dbReference type="AlphaFoldDB" id="L1NJ01"/>
<feature type="domain" description="Lipoprotein-associated type-17" evidence="2">
    <location>
        <begin position="69"/>
        <end position="116"/>
    </location>
</feature>
<evidence type="ECO:0000259" key="2">
    <source>
        <dbReference type="Pfam" id="PF04200"/>
    </source>
</evidence>
<evidence type="ECO:0000313" key="4">
    <source>
        <dbReference type="Proteomes" id="UP000010433"/>
    </source>
</evidence>
<reference evidence="3 4" key="1">
    <citation type="submission" date="2012-05" db="EMBL/GenBank/DDBJ databases">
        <authorList>
            <person name="Weinstock G."/>
            <person name="Sodergren E."/>
            <person name="Lobos E.A."/>
            <person name="Fulton L."/>
            <person name="Fulton R."/>
            <person name="Courtney L."/>
            <person name="Fronick C."/>
            <person name="O'Laughlin M."/>
            <person name="Godfrey J."/>
            <person name="Wilson R.M."/>
            <person name="Miner T."/>
            <person name="Farmer C."/>
            <person name="Delehaunty K."/>
            <person name="Cordes M."/>
            <person name="Minx P."/>
            <person name="Tomlinson C."/>
            <person name="Chen J."/>
            <person name="Wollam A."/>
            <person name="Pepin K.H."/>
            <person name="Bhonagiri V."/>
            <person name="Zhang X."/>
            <person name="Suruliraj S."/>
            <person name="Warren W."/>
            <person name="Mitreva M."/>
            <person name="Mardis E.R."/>
            <person name="Wilson R.K."/>
        </authorList>
    </citation>
    <scope>NUCLEOTIDE SEQUENCE [LARGE SCALE GENOMIC DNA]</scope>
    <source>
        <strain evidence="3 4">F0055</strain>
    </source>
</reference>
<dbReference type="PROSITE" id="PS51257">
    <property type="entry name" value="PROKAR_LIPOPROTEIN"/>
    <property type="match status" value="1"/>
</dbReference>
<dbReference type="EMBL" id="AMEP01000037">
    <property type="protein sequence ID" value="EKY03333.1"/>
    <property type="molecule type" value="Genomic_DNA"/>
</dbReference>
<dbReference type="Proteomes" id="UP000010433">
    <property type="component" value="Unassembled WGS sequence"/>
</dbReference>
<dbReference type="HOGENOM" id="CLU_036801_0_0_10"/>
<dbReference type="PATRIC" id="fig|1127699.3.peg.371"/>
<evidence type="ECO:0000256" key="1">
    <source>
        <dbReference type="SAM" id="SignalP"/>
    </source>
</evidence>
<organism evidence="3 4">
    <name type="scientific">Hoylesella saccharolytica F0055</name>
    <dbReference type="NCBI Taxonomy" id="1127699"/>
    <lineage>
        <taxon>Bacteria</taxon>
        <taxon>Pseudomonadati</taxon>
        <taxon>Bacteroidota</taxon>
        <taxon>Bacteroidia</taxon>
        <taxon>Bacteroidales</taxon>
        <taxon>Prevotellaceae</taxon>
        <taxon>Hoylesella</taxon>
    </lineage>
</organism>
<comment type="caution">
    <text evidence="3">The sequence shown here is derived from an EMBL/GenBank/DDBJ whole genome shotgun (WGS) entry which is preliminary data.</text>
</comment>
<gene>
    <name evidence="3" type="ORF">HMPREF9151_00408</name>
</gene>
<name>L1NJ01_9BACT</name>
<dbReference type="InterPro" id="IPR007326">
    <property type="entry name" value="Lipoprotein-assoc_dom"/>
</dbReference>